<reference evidence="5" key="1">
    <citation type="submission" date="2018-11" db="EMBL/GenBank/DDBJ databases">
        <authorList>
            <consortium name="Pathogen Informatics"/>
        </authorList>
    </citation>
    <scope>NUCLEOTIDE SEQUENCE</scope>
</reference>
<evidence type="ECO:0000256" key="1">
    <source>
        <dbReference type="ARBA" id="ARBA00009795"/>
    </source>
</evidence>
<dbReference type="PANTHER" id="PTHR12751:SF18">
    <property type="entry name" value="PHOSPHATASE AND ACTIN REGULATOR 1"/>
    <property type="match status" value="1"/>
</dbReference>
<accession>A0A3S5BZ09</accession>
<keyword evidence="6" id="KW-1185">Reference proteome</keyword>
<keyword evidence="2" id="KW-0677">Repeat</keyword>
<gene>
    <name evidence="5" type="ORF">PXEA_LOCUS18748</name>
</gene>
<dbReference type="InterPro" id="IPR004018">
    <property type="entry name" value="RPEL_repeat"/>
</dbReference>
<dbReference type="OrthoDB" id="5563016at2759"/>
<sequence>MVITHKITSNDPFSWRQNTGPIPSPGLLPHSTYATSCGSATRGITTYRAFTLRSGPPHRGINSRVSLPVRQPPPSVHTAAPLTNSRASAVVAALTARQRAFGGVMNGSDPQRVLPTSFSIVESGPLPLSRYAFLPALHQQFHLQAKFLRPHGLRTNLGPGVGLGLPNVTNRADDSEEEEEEAYNSVEPYTCTAALAQRRKNSPELWLRRVERLTRFLERRPHRGELIAKNILPSTTPEERAEMRVEIEATLERRLSQRPTAGELEQKNILHCK</sequence>
<comment type="caution">
    <text evidence="5">The sequence shown here is derived from an EMBL/GenBank/DDBJ whole genome shotgun (WGS) entry which is preliminary data.</text>
</comment>
<dbReference type="GO" id="GO:0003779">
    <property type="term" value="F:actin binding"/>
    <property type="evidence" value="ECO:0007669"/>
    <property type="project" value="UniProtKB-KW"/>
</dbReference>
<evidence type="ECO:0000313" key="5">
    <source>
        <dbReference type="EMBL" id="VEL25308.1"/>
    </source>
</evidence>
<proteinExistence type="inferred from homology"/>
<name>A0A3S5BZ09_9PLAT</name>
<dbReference type="SMART" id="SM00707">
    <property type="entry name" value="RPEL"/>
    <property type="match status" value="2"/>
</dbReference>
<organism evidence="5 6">
    <name type="scientific">Protopolystoma xenopodis</name>
    <dbReference type="NCBI Taxonomy" id="117903"/>
    <lineage>
        <taxon>Eukaryota</taxon>
        <taxon>Metazoa</taxon>
        <taxon>Spiralia</taxon>
        <taxon>Lophotrochozoa</taxon>
        <taxon>Platyhelminthes</taxon>
        <taxon>Monogenea</taxon>
        <taxon>Polyopisthocotylea</taxon>
        <taxon>Polystomatidea</taxon>
        <taxon>Polystomatidae</taxon>
        <taxon>Protopolystoma</taxon>
    </lineage>
</organism>
<keyword evidence="3" id="KW-0009">Actin-binding</keyword>
<dbReference type="Proteomes" id="UP000784294">
    <property type="component" value="Unassembled WGS sequence"/>
</dbReference>
<dbReference type="Gene3D" id="6.10.140.1750">
    <property type="match status" value="1"/>
</dbReference>
<evidence type="ECO:0000313" key="6">
    <source>
        <dbReference type="Proteomes" id="UP000784294"/>
    </source>
</evidence>
<dbReference type="Pfam" id="PF02755">
    <property type="entry name" value="RPEL"/>
    <property type="match status" value="1"/>
</dbReference>
<protein>
    <submittedName>
        <fullName evidence="5">Uncharacterized protein</fullName>
    </submittedName>
</protein>
<evidence type="ECO:0000256" key="3">
    <source>
        <dbReference type="ARBA" id="ARBA00023203"/>
    </source>
</evidence>
<evidence type="ECO:0000256" key="4">
    <source>
        <dbReference type="PROSITE-ProRule" id="PRU00401"/>
    </source>
</evidence>
<dbReference type="EMBL" id="CAAALY010072939">
    <property type="protein sequence ID" value="VEL25308.1"/>
    <property type="molecule type" value="Genomic_DNA"/>
</dbReference>
<dbReference type="PROSITE" id="PS51073">
    <property type="entry name" value="RPEL"/>
    <property type="match status" value="2"/>
</dbReference>
<dbReference type="PANTHER" id="PTHR12751">
    <property type="entry name" value="PHOSPHATASE AND ACTIN REGULATOR PHACTR"/>
    <property type="match status" value="1"/>
</dbReference>
<feature type="repeat" description="RPEL" evidence="4">
    <location>
        <begin position="249"/>
        <end position="273"/>
    </location>
</feature>
<evidence type="ECO:0000256" key="2">
    <source>
        <dbReference type="ARBA" id="ARBA00022737"/>
    </source>
</evidence>
<feature type="repeat" description="RPEL" evidence="4">
    <location>
        <begin position="211"/>
        <end position="236"/>
    </location>
</feature>
<comment type="similarity">
    <text evidence="1">Belongs to the phosphatase and actin regulator family.</text>
</comment>
<dbReference type="AlphaFoldDB" id="A0A3S5BZ09"/>
<dbReference type="GO" id="GO:0030036">
    <property type="term" value="P:actin cytoskeleton organization"/>
    <property type="evidence" value="ECO:0007669"/>
    <property type="project" value="TreeGrafter"/>
</dbReference>